<dbReference type="GO" id="GO:0004735">
    <property type="term" value="F:pyrroline-5-carboxylate reductase activity"/>
    <property type="evidence" value="ECO:0007669"/>
    <property type="project" value="TreeGrafter"/>
</dbReference>
<comment type="similarity">
    <text evidence="1">Belongs to the pyrroline-5-carboxylate reductase family.</text>
</comment>
<dbReference type="PANTHER" id="PTHR11645:SF58">
    <property type="entry name" value="NADP-DEPENDENT OXIDOREDUCTASE DOMAIN-CONTAINING PROTEIN 1"/>
    <property type="match status" value="1"/>
</dbReference>
<dbReference type="EMBL" id="JBAMIC010000008">
    <property type="protein sequence ID" value="KAK7105057.1"/>
    <property type="molecule type" value="Genomic_DNA"/>
</dbReference>
<name>A0AAN9BGI7_9CAEN</name>
<gene>
    <name evidence="3" type="ORF">V1264_019678</name>
</gene>
<protein>
    <recommendedName>
        <fullName evidence="2">Pyrroline-5-carboxylate reductase catalytic N-terminal domain-containing protein</fullName>
    </recommendedName>
</protein>
<keyword evidence="4" id="KW-1185">Reference proteome</keyword>
<dbReference type="InterPro" id="IPR036291">
    <property type="entry name" value="NAD(P)-bd_dom_sf"/>
</dbReference>
<dbReference type="GO" id="GO:0055129">
    <property type="term" value="P:L-proline biosynthetic process"/>
    <property type="evidence" value="ECO:0007669"/>
    <property type="project" value="TreeGrafter"/>
</dbReference>
<organism evidence="3 4">
    <name type="scientific">Littorina saxatilis</name>
    <dbReference type="NCBI Taxonomy" id="31220"/>
    <lineage>
        <taxon>Eukaryota</taxon>
        <taxon>Metazoa</taxon>
        <taxon>Spiralia</taxon>
        <taxon>Lophotrochozoa</taxon>
        <taxon>Mollusca</taxon>
        <taxon>Gastropoda</taxon>
        <taxon>Caenogastropoda</taxon>
        <taxon>Littorinimorpha</taxon>
        <taxon>Littorinoidea</taxon>
        <taxon>Littorinidae</taxon>
        <taxon>Littorina</taxon>
    </lineage>
</organism>
<sequence>MALMTRLQKSSEDNANDITKNLLTLQFESALTEEEKELLHLRARSHAIAVYQCAQATYFVEILKEIRQLKNQLKNPNFKRTRILQDDKKDPLLIGILGCGRLGSQIAHCLLTYGKLNPSELQISTRRPETQEYLQQRGVDCYYDNVRLVSSTHVVFVGVLPSQLTGVADEIKDLLPSSTIMYVPTIGISLRRLRQMLDTTNIVQPEYWWPDENRHKPWNHSVNVNMALEKKDLVEKTCPICDDISDQVVMVNPKLAEVFLFAAINMCVDLNLTRQESLRALHLSMFGESDRQPLKDKLTLADFGGQDGGEEVCFPHFDLVQVTESESYITQKLSTSTDLRQAFIKRYWQVFEEYLHIRIYGNII</sequence>
<evidence type="ECO:0000313" key="3">
    <source>
        <dbReference type="EMBL" id="KAK7105057.1"/>
    </source>
</evidence>
<evidence type="ECO:0000256" key="1">
    <source>
        <dbReference type="ARBA" id="ARBA00005525"/>
    </source>
</evidence>
<proteinExistence type="inferred from homology"/>
<evidence type="ECO:0000313" key="4">
    <source>
        <dbReference type="Proteomes" id="UP001374579"/>
    </source>
</evidence>
<feature type="domain" description="Pyrroline-5-carboxylate reductase catalytic N-terminal" evidence="2">
    <location>
        <begin position="94"/>
        <end position="178"/>
    </location>
</feature>
<evidence type="ECO:0000259" key="2">
    <source>
        <dbReference type="Pfam" id="PF03807"/>
    </source>
</evidence>
<dbReference type="SUPFAM" id="SSF51735">
    <property type="entry name" value="NAD(P)-binding Rossmann-fold domains"/>
    <property type="match status" value="1"/>
</dbReference>
<dbReference type="Gene3D" id="3.40.50.720">
    <property type="entry name" value="NAD(P)-binding Rossmann-like Domain"/>
    <property type="match status" value="1"/>
</dbReference>
<dbReference type="AlphaFoldDB" id="A0AAN9BGI7"/>
<accession>A0AAN9BGI7</accession>
<dbReference type="PANTHER" id="PTHR11645">
    <property type="entry name" value="PYRROLINE-5-CARBOXYLATE REDUCTASE"/>
    <property type="match status" value="1"/>
</dbReference>
<dbReference type="Proteomes" id="UP001374579">
    <property type="component" value="Unassembled WGS sequence"/>
</dbReference>
<dbReference type="Pfam" id="PF03807">
    <property type="entry name" value="F420_oxidored"/>
    <property type="match status" value="1"/>
</dbReference>
<dbReference type="InterPro" id="IPR028939">
    <property type="entry name" value="P5C_Rdtase_cat_N"/>
</dbReference>
<reference evidence="3 4" key="1">
    <citation type="submission" date="2024-02" db="EMBL/GenBank/DDBJ databases">
        <title>Chromosome-scale genome assembly of the rough periwinkle Littorina saxatilis.</title>
        <authorList>
            <person name="De Jode A."/>
            <person name="Faria R."/>
            <person name="Formenti G."/>
            <person name="Sims Y."/>
            <person name="Smith T.P."/>
            <person name="Tracey A."/>
            <person name="Wood J.M.D."/>
            <person name="Zagrodzka Z.B."/>
            <person name="Johannesson K."/>
            <person name="Butlin R.K."/>
            <person name="Leder E.H."/>
        </authorList>
    </citation>
    <scope>NUCLEOTIDE SEQUENCE [LARGE SCALE GENOMIC DNA]</scope>
    <source>
        <strain evidence="3">Snail1</strain>
        <tissue evidence="3">Muscle</tissue>
    </source>
</reference>
<comment type="caution">
    <text evidence="3">The sequence shown here is derived from an EMBL/GenBank/DDBJ whole genome shotgun (WGS) entry which is preliminary data.</text>
</comment>